<keyword evidence="1" id="KW-0175">Coiled coil</keyword>
<dbReference type="EMBL" id="CAJNOJ010000132">
    <property type="protein sequence ID" value="CAF1173781.1"/>
    <property type="molecule type" value="Genomic_DNA"/>
</dbReference>
<dbReference type="AlphaFoldDB" id="A0A815X085"/>
<comment type="caution">
    <text evidence="3">The sequence shown here is derived from an EMBL/GenBank/DDBJ whole genome shotgun (WGS) entry which is preliminary data.</text>
</comment>
<dbReference type="EMBL" id="CAJNOR010005187">
    <property type="protein sequence ID" value="CAF1550178.1"/>
    <property type="molecule type" value="Genomic_DNA"/>
</dbReference>
<accession>A0A815X085</accession>
<organism evidence="3 4">
    <name type="scientific">Adineta ricciae</name>
    <name type="common">Rotifer</name>
    <dbReference type="NCBI Taxonomy" id="249248"/>
    <lineage>
        <taxon>Eukaryota</taxon>
        <taxon>Metazoa</taxon>
        <taxon>Spiralia</taxon>
        <taxon>Gnathifera</taxon>
        <taxon>Rotifera</taxon>
        <taxon>Eurotatoria</taxon>
        <taxon>Bdelloidea</taxon>
        <taxon>Adinetida</taxon>
        <taxon>Adinetidae</taxon>
        <taxon>Adineta</taxon>
    </lineage>
</organism>
<dbReference type="Proteomes" id="UP000663852">
    <property type="component" value="Unassembled WGS sequence"/>
</dbReference>
<dbReference type="OrthoDB" id="10666232at2759"/>
<reference evidence="3" key="1">
    <citation type="submission" date="2021-02" db="EMBL/GenBank/DDBJ databases">
        <authorList>
            <person name="Nowell W R."/>
        </authorList>
    </citation>
    <scope>NUCLEOTIDE SEQUENCE</scope>
</reference>
<evidence type="ECO:0000256" key="1">
    <source>
        <dbReference type="SAM" id="Coils"/>
    </source>
</evidence>
<gene>
    <name evidence="2" type="ORF">EDS130_LOCUS23841</name>
    <name evidence="3" type="ORF">XAT740_LOCUS42833</name>
</gene>
<evidence type="ECO:0000313" key="3">
    <source>
        <dbReference type="EMBL" id="CAF1550178.1"/>
    </source>
</evidence>
<keyword evidence="4" id="KW-1185">Reference proteome</keyword>
<name>A0A815X085_ADIRI</name>
<proteinExistence type="predicted"/>
<evidence type="ECO:0000313" key="4">
    <source>
        <dbReference type="Proteomes" id="UP000663828"/>
    </source>
</evidence>
<feature type="coiled-coil region" evidence="1">
    <location>
        <begin position="145"/>
        <end position="179"/>
    </location>
</feature>
<sequence>MGVAESSGSSQNVTGPTAIRVHDANPLLYATPQEHMIIQPYWVLIVELIVKQIIANRVWNRIRHNTWATTQEIAMGRMVLRLQIVYLKAEKLASDGIYHAARQHQTTATSKSPTPKQTTIKFFKDTFTSPQSLLDRTALVGSKVFSTLRRDIDTLDYEIEQKEEETRRSQEKMDKLARRLQLDIFDLLFHSLPLLGQTIWYFYLQSECMSAEQASTWNCYNVFGYRLYNYVFTSYCAFY</sequence>
<protein>
    <submittedName>
        <fullName evidence="3">Uncharacterized protein</fullName>
    </submittedName>
</protein>
<evidence type="ECO:0000313" key="2">
    <source>
        <dbReference type="EMBL" id="CAF1173781.1"/>
    </source>
</evidence>
<dbReference type="Proteomes" id="UP000663828">
    <property type="component" value="Unassembled WGS sequence"/>
</dbReference>